<name>A0A7Y4LUP6_9BRAD</name>
<dbReference type="Pfam" id="PF11272">
    <property type="entry name" value="DUF3072"/>
    <property type="match status" value="1"/>
</dbReference>
<sequence length="56" mass="6380">MVLNAHTDPMTEEQRKELKRLCDAADIPDKSGELLTRSGAQQMIEELRRKAAEQRA</sequence>
<dbReference type="InterPro" id="IPR021425">
    <property type="entry name" value="DUF3072"/>
</dbReference>
<organism evidence="1 2">
    <name type="scientific">Bradyrhizobium australiense</name>
    <dbReference type="NCBI Taxonomy" id="2721161"/>
    <lineage>
        <taxon>Bacteria</taxon>
        <taxon>Pseudomonadati</taxon>
        <taxon>Pseudomonadota</taxon>
        <taxon>Alphaproteobacteria</taxon>
        <taxon>Hyphomicrobiales</taxon>
        <taxon>Nitrobacteraceae</taxon>
        <taxon>Bradyrhizobium</taxon>
    </lineage>
</organism>
<protein>
    <submittedName>
        <fullName evidence="1">DUF3072 domain-containing protein</fullName>
    </submittedName>
</protein>
<reference evidence="1 2" key="1">
    <citation type="submission" date="2020-03" db="EMBL/GenBank/DDBJ databases">
        <title>Bradyrhizobium diversity isolated from nodules of Indigofera sp.</title>
        <authorList>
            <person name="Klepa M."/>
            <person name="Helene L."/>
            <person name="Hungria M."/>
        </authorList>
    </citation>
    <scope>NUCLEOTIDE SEQUENCE [LARGE SCALE GENOMIC DNA]</scope>
    <source>
        <strain evidence="1 2">WSM 1791</strain>
    </source>
</reference>
<dbReference type="Proteomes" id="UP000544122">
    <property type="component" value="Unassembled WGS sequence"/>
</dbReference>
<dbReference type="RefSeq" id="WP_171578544.1">
    <property type="nucleotide sequence ID" value="NZ_JAAVLX010000002.1"/>
</dbReference>
<proteinExistence type="predicted"/>
<keyword evidence="2" id="KW-1185">Reference proteome</keyword>
<evidence type="ECO:0000313" key="1">
    <source>
        <dbReference type="EMBL" id="NOJ39301.1"/>
    </source>
</evidence>
<dbReference type="AlphaFoldDB" id="A0A7Y4LUP6"/>
<evidence type="ECO:0000313" key="2">
    <source>
        <dbReference type="Proteomes" id="UP000544122"/>
    </source>
</evidence>
<accession>A0A7Y4LUP6</accession>
<gene>
    <name evidence="1" type="ORF">HCN58_06740</name>
</gene>
<comment type="caution">
    <text evidence="1">The sequence shown here is derived from an EMBL/GenBank/DDBJ whole genome shotgun (WGS) entry which is preliminary data.</text>
</comment>
<dbReference type="EMBL" id="JAAVLX010000002">
    <property type="protein sequence ID" value="NOJ39301.1"/>
    <property type="molecule type" value="Genomic_DNA"/>
</dbReference>